<dbReference type="SUPFAM" id="SSF56349">
    <property type="entry name" value="DNA breaking-rejoining enzymes"/>
    <property type="match status" value="1"/>
</dbReference>
<feature type="domain" description="Core-binding (CB)" evidence="7">
    <location>
        <begin position="71"/>
        <end position="152"/>
    </location>
</feature>
<dbReference type="InterPro" id="IPR044068">
    <property type="entry name" value="CB"/>
</dbReference>
<name>A0A6M8SQ85_9NEIS</name>
<dbReference type="Gene3D" id="1.10.443.10">
    <property type="entry name" value="Intergrase catalytic core"/>
    <property type="match status" value="1"/>
</dbReference>
<dbReference type="Gene3D" id="1.10.150.130">
    <property type="match status" value="1"/>
</dbReference>
<accession>A0A6M8SQ85</accession>
<feature type="domain" description="Tyr recombinase" evidence="6">
    <location>
        <begin position="172"/>
        <end position="362"/>
    </location>
</feature>
<dbReference type="PROSITE" id="PS51898">
    <property type="entry name" value="TYR_RECOMBINASE"/>
    <property type="match status" value="1"/>
</dbReference>
<dbReference type="GO" id="GO:0003677">
    <property type="term" value="F:DNA binding"/>
    <property type="evidence" value="ECO:0007669"/>
    <property type="project" value="UniProtKB-UniRule"/>
</dbReference>
<keyword evidence="9" id="KW-1185">Reference proteome</keyword>
<gene>
    <name evidence="8" type="ORF">HQN60_12475</name>
</gene>
<protein>
    <submittedName>
        <fullName evidence="8">Phage integrase Arm DNA-binding domain-containing protein</fullName>
    </submittedName>
</protein>
<keyword evidence="4" id="KW-0233">DNA recombination</keyword>
<dbReference type="InterPro" id="IPR013762">
    <property type="entry name" value="Integrase-like_cat_sf"/>
</dbReference>
<reference evidence="8 9" key="1">
    <citation type="submission" date="2020-05" db="EMBL/GenBank/DDBJ databases">
        <title>Complete genome sequence of Deefgea sp. D17.</title>
        <authorList>
            <person name="Bae J.-W."/>
            <person name="Han J.E."/>
        </authorList>
    </citation>
    <scope>NUCLEOTIDE SEQUENCE [LARGE SCALE GENOMIC DNA]</scope>
    <source>
        <strain evidence="8 9">D17</strain>
    </source>
</reference>
<dbReference type="EMBL" id="CP054143">
    <property type="protein sequence ID" value="QKJ67453.1"/>
    <property type="molecule type" value="Genomic_DNA"/>
</dbReference>
<dbReference type="Gene3D" id="3.30.160.60">
    <property type="entry name" value="Classic Zinc Finger"/>
    <property type="match status" value="1"/>
</dbReference>
<proteinExistence type="inferred from homology"/>
<dbReference type="InterPro" id="IPR011010">
    <property type="entry name" value="DNA_brk_join_enz"/>
</dbReference>
<dbReference type="InterPro" id="IPR010998">
    <property type="entry name" value="Integrase_recombinase_N"/>
</dbReference>
<dbReference type="SUPFAM" id="SSF54171">
    <property type="entry name" value="DNA-binding domain"/>
    <property type="match status" value="1"/>
</dbReference>
<sequence length="363" mass="41076">MARNRSLANRHLPVNLYCRDGYYAWRDPRTGTEYGLGRDKREAISQAIEANSHVAQPSARLIDRLSGKHNQTFGAWLERYDAILINRGLRPNSLSSVKSYLALAKVTWASRQIAEISTMEVADLLQTWVDKDQKRMAQHVRSRLVDCFREAMAAGWITQNPADITKVYGVKTKRSRLSLEQFQAIYAWSISPECRWTWLPRLLMLAILSGQRREDLSKLSLSDVKDGKLWVKQSKTGSPVALSLKLSLDDFPGFTLGRVIDESRKLYDTTSLIHHESNVGNAPSGSKINLRTLSLAFTYAREAAGIIDENPPTLHEIRSLSGRLYEKQYGKDFAQALWGHKTAHTSAMYLDARGSEWVVVEPI</sequence>
<evidence type="ECO:0000256" key="1">
    <source>
        <dbReference type="ARBA" id="ARBA00008857"/>
    </source>
</evidence>
<dbReference type="Proteomes" id="UP000504844">
    <property type="component" value="Chromosome"/>
</dbReference>
<evidence type="ECO:0000256" key="5">
    <source>
        <dbReference type="PROSITE-ProRule" id="PRU01248"/>
    </source>
</evidence>
<evidence type="ECO:0000259" key="6">
    <source>
        <dbReference type="PROSITE" id="PS51898"/>
    </source>
</evidence>
<dbReference type="KEGG" id="dee:HQN60_12475"/>
<evidence type="ECO:0000256" key="4">
    <source>
        <dbReference type="ARBA" id="ARBA00023172"/>
    </source>
</evidence>
<evidence type="ECO:0000313" key="8">
    <source>
        <dbReference type="EMBL" id="QKJ67453.1"/>
    </source>
</evidence>
<evidence type="ECO:0000256" key="3">
    <source>
        <dbReference type="ARBA" id="ARBA00023125"/>
    </source>
</evidence>
<dbReference type="Pfam" id="PF00589">
    <property type="entry name" value="Phage_integrase"/>
    <property type="match status" value="1"/>
</dbReference>
<dbReference type="Pfam" id="PF22022">
    <property type="entry name" value="Phage_int_M"/>
    <property type="match status" value="1"/>
</dbReference>
<dbReference type="AlphaFoldDB" id="A0A6M8SQ85"/>
<evidence type="ECO:0000313" key="9">
    <source>
        <dbReference type="Proteomes" id="UP000504844"/>
    </source>
</evidence>
<dbReference type="GO" id="GO:0008907">
    <property type="term" value="F:integrase activity"/>
    <property type="evidence" value="ECO:0007669"/>
    <property type="project" value="InterPro"/>
</dbReference>
<evidence type="ECO:0000259" key="7">
    <source>
        <dbReference type="PROSITE" id="PS51900"/>
    </source>
</evidence>
<comment type="similarity">
    <text evidence="1">Belongs to the 'phage' integrase family.</text>
</comment>
<dbReference type="PROSITE" id="PS51900">
    <property type="entry name" value="CB"/>
    <property type="match status" value="1"/>
</dbReference>
<dbReference type="GO" id="GO:0006310">
    <property type="term" value="P:DNA recombination"/>
    <property type="evidence" value="ECO:0007669"/>
    <property type="project" value="UniProtKB-KW"/>
</dbReference>
<dbReference type="InterPro" id="IPR015094">
    <property type="entry name" value="Integrase_lambda-typ_DNA-bd_N"/>
</dbReference>
<organism evidence="8 9">
    <name type="scientific">Deefgea piscis</name>
    <dbReference type="NCBI Taxonomy" id="2739061"/>
    <lineage>
        <taxon>Bacteria</taxon>
        <taxon>Pseudomonadati</taxon>
        <taxon>Pseudomonadota</taxon>
        <taxon>Betaproteobacteria</taxon>
        <taxon>Neisseriales</taxon>
        <taxon>Chitinibacteraceae</taxon>
        <taxon>Deefgea</taxon>
    </lineage>
</organism>
<dbReference type="InterPro" id="IPR053876">
    <property type="entry name" value="Phage_int_M"/>
</dbReference>
<dbReference type="RefSeq" id="WP_173533955.1">
    <property type="nucleotide sequence ID" value="NZ_CP054143.1"/>
</dbReference>
<keyword evidence="3 5" id="KW-0238">DNA-binding</keyword>
<dbReference type="Pfam" id="PF09003">
    <property type="entry name" value="Arm-DNA-bind_1"/>
    <property type="match status" value="1"/>
</dbReference>
<dbReference type="InterPro" id="IPR002104">
    <property type="entry name" value="Integrase_catalytic"/>
</dbReference>
<evidence type="ECO:0000256" key="2">
    <source>
        <dbReference type="ARBA" id="ARBA00022908"/>
    </source>
</evidence>
<keyword evidence="2" id="KW-0229">DNA integration</keyword>
<dbReference type="InterPro" id="IPR016177">
    <property type="entry name" value="DNA-bd_dom_sf"/>
</dbReference>